<reference evidence="1" key="1">
    <citation type="submission" date="2022-07" db="EMBL/GenBank/DDBJ databases">
        <title>Genome Sequence of Phlebia brevispora.</title>
        <authorList>
            <person name="Buettner E."/>
        </authorList>
    </citation>
    <scope>NUCLEOTIDE SEQUENCE</scope>
    <source>
        <strain evidence="1">MPL23</strain>
    </source>
</reference>
<keyword evidence="2" id="KW-1185">Reference proteome</keyword>
<dbReference type="EMBL" id="JANHOG010000008">
    <property type="protein sequence ID" value="KAJ3559813.1"/>
    <property type="molecule type" value="Genomic_DNA"/>
</dbReference>
<dbReference type="Proteomes" id="UP001148662">
    <property type="component" value="Unassembled WGS sequence"/>
</dbReference>
<comment type="caution">
    <text evidence="1">The sequence shown here is derived from an EMBL/GenBank/DDBJ whole genome shotgun (WGS) entry which is preliminary data.</text>
</comment>
<evidence type="ECO:0000313" key="2">
    <source>
        <dbReference type="Proteomes" id="UP001148662"/>
    </source>
</evidence>
<evidence type="ECO:0000313" key="1">
    <source>
        <dbReference type="EMBL" id="KAJ3559813.1"/>
    </source>
</evidence>
<sequence length="1678" mass="190180">MFNLLYEHNEDATGGRITKEDGSKILYQPAVITKANGTQVNVCKTCYNSLSKLKCLPRLARVNGLWLGDVPEELKSLNFVEKLLVARYRHNVCTAEVRKGTARKKMKANAVIFSQPVAKFAHELPPPREELDDCLVIIFTGATDPTKEDMKRTPFIVRRNVVWNALIWLKSNHCDYKDVRLSYQNLLSYPEDEPPVTVFYNPGNGEEPIFAWSVFDRELEKGNTDGPCPFAIHGMTVEEYSQMSYDRLRTIAAEHLRLGKGVLAYGSSDKPESIYDNPQLYPGLLPWLFPYGLGGFENGSQVQPISRKTHVKYLLAYHDKRFQMDGYFPYLIFNQQQIADSSWGGYSLVHKSNFRNVVDKIMEMPIDALGCLLERAKQSSFVQPENDGEKRCLEVVHLLDFVAGKVPISNMQKKYQRNEIRGLVYEKGLPFWFLTFAPAEHMNGIALYMNGLINEREYTKMHVPVYSARLKSIAENPAACAKFFHFIVETFLKIILRVDSQQAGLLGKTGAYYGTVESQGRLTLHLHLLLWIEDALTPQQIRDKLLANEDDFRARILSWLESCHKGEFSTGTMRDLYTRRMTRKGRDPVDPIDEDEDPEEDDTDEDNEDNPLLQQPKMPPLDDNLDELEQWFSNVKLETDDIALRCNHHTHHKDSRKDSCRKGPLKKCRAHFPRPIYPESVVEEDTGAIFLKKNESWINFYNIVITYLLRCNTDVTCLLSGTQAKAVIAYITDYVTKSPLKTYSIFEVVRNALEHRSAIAAETVTRADAAKKLICKMVNGLTARMEIGGPMLCTHLLGFPDHYTGHKFKVFPWISYVRRVQAAWPSEHDEHDDSDDEEILKLKRTCTGDIIGTSKVDDYTYRPKEMEKLSLHEFLATTNVEKLTPRLRKRMEDARRGHFGSDHIIQEYVESEDYSPDLDEDDIMDDVNEYTVPYDFTENHPNYGTHVVFKVKPPTRYVLNFIGGSLPRRDKGNLERYYMTMLTLFSPDGWRTGQELKQVDETWSAAFAKTKFSDHSIAMMNNMHLLYECQDARHDYATLRKAEEHGELFGESFSSDIVQNMYFSPDGTSIDTDRTENELLDLLEQSSDIIGRETASVRRKIRDMSAFIATLRPTTHEGPHSLAQSSTSPPYNSALPSTQWRQILLAARDETLSLRNSNSINCSIIHAKEFNQRNHTIMDTVETLTLKDITKLYPELLNHRELSLAGPDVPNQISAIISTFSLNTEQRRAFTLIAYQLSGIHNTPLRMYLGGIGGTGKSQVIKAVSAFLQRRGEAYRLQLCAPTGAAASVIGGSTYHSLLGFSRDDTAVSVTKLSKVRGRLGPVDLVFIDEVSMLSCLALYKISEQMSNAFDNPCEAFGGKSVVLCGDFGQLPPPGLGQTSLYSSSVGNLTSATTLQGQKKALGKAVWHMFDTHVLLRQNMRQLGTSLDDEKYRRLLTNVRLKACDQLDFAVLDSITLKAEDDMRVLDSKFKDVSIITAWNAHRDAINNFATRPFAESHRSELHEFHSVDRLCVTKQLREQLLQGIPEQKAQNIPDGIPPKFRELLWNLPPCMTGHVPGKLTLCIGMPVMLKSNEATELGATNGAEAVVYGWDSEKTRDGKQTLRTVFIELLNPPHTVKIGCLPKNVIPISTNTERVRCILPDDSSTWIVRQQVPLLPNFAITDFAAQGRTRPINPVDI</sequence>
<name>A0ACC1TG05_9APHY</name>
<protein>
    <submittedName>
        <fullName evidence="1">Uncharacterized protein</fullName>
    </submittedName>
</protein>
<proteinExistence type="predicted"/>
<accession>A0ACC1TG05</accession>
<organism evidence="1 2">
    <name type="scientific">Phlebia brevispora</name>
    <dbReference type="NCBI Taxonomy" id="194682"/>
    <lineage>
        <taxon>Eukaryota</taxon>
        <taxon>Fungi</taxon>
        <taxon>Dikarya</taxon>
        <taxon>Basidiomycota</taxon>
        <taxon>Agaricomycotina</taxon>
        <taxon>Agaricomycetes</taxon>
        <taxon>Polyporales</taxon>
        <taxon>Meruliaceae</taxon>
        <taxon>Phlebia</taxon>
    </lineage>
</organism>
<gene>
    <name evidence="1" type="ORF">NM688_g118</name>
</gene>